<gene>
    <name evidence="2" type="ORF">HL667_29810</name>
</gene>
<feature type="transmembrane region" description="Helical" evidence="1">
    <location>
        <begin position="61"/>
        <end position="89"/>
    </location>
</feature>
<proteinExistence type="predicted"/>
<organism evidence="2 3">
    <name type="scientific">Bradyrhizobium aeschynomenes</name>
    <dbReference type="NCBI Taxonomy" id="2734909"/>
    <lineage>
        <taxon>Bacteria</taxon>
        <taxon>Pseudomonadati</taxon>
        <taxon>Pseudomonadota</taxon>
        <taxon>Alphaproteobacteria</taxon>
        <taxon>Hyphomicrobiales</taxon>
        <taxon>Nitrobacteraceae</taxon>
        <taxon>Bradyrhizobium</taxon>
    </lineage>
</organism>
<evidence type="ECO:0000256" key="1">
    <source>
        <dbReference type="SAM" id="Phobius"/>
    </source>
</evidence>
<keyword evidence="1" id="KW-0812">Transmembrane</keyword>
<evidence type="ECO:0000313" key="2">
    <source>
        <dbReference type="EMBL" id="NPU69235.1"/>
    </source>
</evidence>
<dbReference type="NCBIfam" id="NF040894">
    <property type="entry name" value="puhB_PGC"/>
    <property type="match status" value="1"/>
</dbReference>
<name>A0ABX2CNJ8_9BRAD</name>
<keyword evidence="1" id="KW-0472">Membrane</keyword>
<reference evidence="2" key="1">
    <citation type="submission" date="2020-05" db="EMBL/GenBank/DDBJ databases">
        <title>Nod-independent and nitrogen-fixing Bradyrhizobium aeschynomene sp. nov. isolated from nodules of Aeschynomene indica.</title>
        <authorList>
            <person name="Zhang Z."/>
        </authorList>
    </citation>
    <scope>NUCLEOTIDE SEQUENCE</scope>
    <source>
        <strain evidence="2">83012</strain>
    </source>
</reference>
<dbReference type="InterPro" id="IPR054839">
    <property type="entry name" value="puhB_PGC"/>
</dbReference>
<protein>
    <submittedName>
        <fullName evidence="2">PH domain-containing protein</fullName>
    </submittedName>
</protein>
<sequence length="217" mass="23232">MSTRRDQDQLMLPAGERLLWQGQPTVKALLLRVFHLRLVLAYFAALFGARVVTGTLDHQPLVASLVSASSLVVPVAIATVLLTGLAVLYRRTTRYTITSRRVLLQFGAVLPMTLNVPFKQVSRADVKLFSDGSGDLPLGVKAQERLSWLLLWPHARPWRLNEVEPMLRGVADAREVAEILAKALVAASDGAVATQPIAAGNGQPQGASPAGAVASAA</sequence>
<keyword evidence="1" id="KW-1133">Transmembrane helix</keyword>
<dbReference type="Proteomes" id="UP000886476">
    <property type="component" value="Unassembled WGS sequence"/>
</dbReference>
<accession>A0ABX2CNJ8</accession>
<dbReference type="RefSeq" id="WP_172114289.1">
    <property type="nucleotide sequence ID" value="NZ_JABFDM010000001.1"/>
</dbReference>
<comment type="caution">
    <text evidence="2">The sequence shown here is derived from an EMBL/GenBank/DDBJ whole genome shotgun (WGS) entry which is preliminary data.</text>
</comment>
<feature type="transmembrane region" description="Helical" evidence="1">
    <location>
        <begin position="29"/>
        <end position="49"/>
    </location>
</feature>
<dbReference type="EMBL" id="JABFDN010000015">
    <property type="protein sequence ID" value="NPU69235.1"/>
    <property type="molecule type" value="Genomic_DNA"/>
</dbReference>
<evidence type="ECO:0000313" key="3">
    <source>
        <dbReference type="Proteomes" id="UP000886476"/>
    </source>
</evidence>
<keyword evidence="3" id="KW-1185">Reference proteome</keyword>